<sequence>MYEIFICILEIVMLGSFLMSFLIMISLVFESLNQVEKLTNELRSRDKEIKKLKNEIKKRKP</sequence>
<evidence type="ECO:0000313" key="3">
    <source>
        <dbReference type="Proteomes" id="UP001170674"/>
    </source>
</evidence>
<evidence type="ECO:0000313" key="2">
    <source>
        <dbReference type="EMBL" id="MDO8059445.1"/>
    </source>
</evidence>
<accession>A0ABT9D4F3</accession>
<proteinExistence type="predicted"/>
<organism evidence="2 3">
    <name type="scientific">Candidatus Phytoplasma crotalariae</name>
    <dbReference type="NCBI Taxonomy" id="2982627"/>
    <lineage>
        <taxon>Bacteria</taxon>
        <taxon>Bacillati</taxon>
        <taxon>Mycoplasmatota</taxon>
        <taxon>Mollicutes</taxon>
        <taxon>Acholeplasmatales</taxon>
        <taxon>Acholeplasmataceae</taxon>
        <taxon>Candidatus Phytoplasma</taxon>
        <taxon>16SrII (Peanut WB group)</taxon>
    </lineage>
</organism>
<keyword evidence="1" id="KW-1133">Transmembrane helix</keyword>
<evidence type="ECO:0000256" key="1">
    <source>
        <dbReference type="SAM" id="Phobius"/>
    </source>
</evidence>
<keyword evidence="3" id="KW-1185">Reference proteome</keyword>
<keyword evidence="1" id="KW-0812">Transmembrane</keyword>
<dbReference type="Proteomes" id="UP001170674">
    <property type="component" value="Unassembled WGS sequence"/>
</dbReference>
<keyword evidence="1" id="KW-0472">Membrane</keyword>
<feature type="transmembrane region" description="Helical" evidence="1">
    <location>
        <begin position="7"/>
        <end position="29"/>
    </location>
</feature>
<dbReference type="EMBL" id="JAOSIR010000059">
    <property type="protein sequence ID" value="MDO8059445.1"/>
    <property type="molecule type" value="Genomic_DNA"/>
</dbReference>
<dbReference type="RefSeq" id="WP_304514946.1">
    <property type="nucleotide sequence ID" value="NZ_JAOSIR010000059.1"/>
</dbReference>
<protein>
    <submittedName>
        <fullName evidence="2">Uncharacterized protein</fullName>
    </submittedName>
</protein>
<reference evidence="2 3" key="1">
    <citation type="journal article" date="2023" name="Int. J. Syst. Evol. Microbiol.">
        <title>The observation of taxonomic boundaries for the 16SrII and 16SrXXV phytoplasmas using genome-based delimitation.</title>
        <authorList>
            <person name="Rodrigues Jardim B."/>
            <person name="Tran-Nguyen L.T.T."/>
            <person name="Gambley C."/>
            <person name="Al-Sadi A.M."/>
            <person name="Al-Subhi A.M."/>
            <person name="Foissac X."/>
            <person name="Salar P."/>
            <person name="Cai H."/>
            <person name="Yang J.Y."/>
            <person name="Davis R."/>
            <person name="Jones L."/>
            <person name="Rodoni B."/>
            <person name="Constable F.E."/>
        </authorList>
    </citation>
    <scope>NUCLEOTIDE SEQUENCE [LARGE SCALE GENOMIC DNA]</scope>
    <source>
        <strain evidence="2">BAWM-OMN-P53</strain>
    </source>
</reference>
<name>A0ABT9D4F3_9MOLU</name>
<gene>
    <name evidence="2" type="ORF">OC683_02430</name>
</gene>
<comment type="caution">
    <text evidence="2">The sequence shown here is derived from an EMBL/GenBank/DDBJ whole genome shotgun (WGS) entry which is preliminary data.</text>
</comment>